<dbReference type="Gene3D" id="3.40.30.10">
    <property type="entry name" value="Glutaredoxin"/>
    <property type="match status" value="1"/>
</dbReference>
<dbReference type="GO" id="GO:0046540">
    <property type="term" value="C:U4/U6 x U5 tri-snRNP complex"/>
    <property type="evidence" value="ECO:0007669"/>
    <property type="project" value="InterPro"/>
</dbReference>
<reference evidence="3" key="1">
    <citation type="submission" date="2025-08" db="UniProtKB">
        <authorList>
            <consortium name="Ensembl"/>
        </authorList>
    </citation>
    <scope>IDENTIFICATION</scope>
</reference>
<comment type="subcellular location">
    <subcellularLocation>
        <location evidence="1">Nucleus</location>
    </subcellularLocation>
</comment>
<dbReference type="GO" id="GO:0000398">
    <property type="term" value="P:mRNA splicing, via spliceosome"/>
    <property type="evidence" value="ECO:0007669"/>
    <property type="project" value="InterPro"/>
</dbReference>
<dbReference type="PANTHER" id="PTHR12052">
    <property type="entry name" value="THIOREDOXIN-LIKE PROTEN 4A, 4B"/>
    <property type="match status" value="1"/>
</dbReference>
<keyword evidence="4" id="KW-1185">Reference proteome</keyword>
<dbReference type="Pfam" id="PF02966">
    <property type="entry name" value="DIM1"/>
    <property type="match status" value="1"/>
</dbReference>
<evidence type="ECO:0000313" key="3">
    <source>
        <dbReference type="Ensembl" id="ENSPTEP00000012667.1"/>
    </source>
</evidence>
<dbReference type="AlphaFoldDB" id="A0A8C9H0E6"/>
<dbReference type="PANTHER" id="PTHR12052:SF5">
    <property type="entry name" value="THIOREDOXIN-LIKE PROTEIN 4A"/>
    <property type="match status" value="1"/>
</dbReference>
<accession>A0A8C9H0E6</accession>
<dbReference type="GO" id="GO:0005681">
    <property type="term" value="C:spliceosomal complex"/>
    <property type="evidence" value="ECO:0007669"/>
    <property type="project" value="TreeGrafter"/>
</dbReference>
<dbReference type="Ensembl" id="ENSPTET00000019052.1">
    <property type="protein sequence ID" value="ENSPTEP00000012667.1"/>
    <property type="gene ID" value="ENSPTEG00000014217.1"/>
</dbReference>
<proteinExistence type="predicted"/>
<sequence>MSYMLQHLTSGWDVDQAIINEEERLVCIRFGHDYDPDYNKEKQKNKYQIKQIHIH</sequence>
<evidence type="ECO:0000313" key="4">
    <source>
        <dbReference type="Proteomes" id="UP000694416"/>
    </source>
</evidence>
<dbReference type="GO" id="GO:0005682">
    <property type="term" value="C:U5 snRNP"/>
    <property type="evidence" value="ECO:0007669"/>
    <property type="project" value="TreeGrafter"/>
</dbReference>
<evidence type="ECO:0000256" key="1">
    <source>
        <dbReference type="ARBA" id="ARBA00004123"/>
    </source>
</evidence>
<organism evidence="3 4">
    <name type="scientific">Piliocolobus tephrosceles</name>
    <name type="common">Ugandan red Colobus</name>
    <dbReference type="NCBI Taxonomy" id="591936"/>
    <lineage>
        <taxon>Eukaryota</taxon>
        <taxon>Metazoa</taxon>
        <taxon>Chordata</taxon>
        <taxon>Craniata</taxon>
        <taxon>Vertebrata</taxon>
        <taxon>Euteleostomi</taxon>
        <taxon>Mammalia</taxon>
        <taxon>Eutheria</taxon>
        <taxon>Euarchontoglires</taxon>
        <taxon>Primates</taxon>
        <taxon>Haplorrhini</taxon>
        <taxon>Catarrhini</taxon>
        <taxon>Cercopithecidae</taxon>
        <taxon>Colobinae</taxon>
        <taxon>Piliocolobus</taxon>
    </lineage>
</organism>
<dbReference type="Proteomes" id="UP000694416">
    <property type="component" value="Unplaced"/>
</dbReference>
<keyword evidence="2" id="KW-0539">Nucleus</keyword>
<evidence type="ECO:0000256" key="2">
    <source>
        <dbReference type="ARBA" id="ARBA00023242"/>
    </source>
</evidence>
<reference evidence="3" key="2">
    <citation type="submission" date="2025-09" db="UniProtKB">
        <authorList>
            <consortium name="Ensembl"/>
        </authorList>
    </citation>
    <scope>IDENTIFICATION</scope>
</reference>
<dbReference type="InterPro" id="IPR004123">
    <property type="entry name" value="Dim1"/>
</dbReference>
<protein>
    <submittedName>
        <fullName evidence="3">Uncharacterized protein</fullName>
    </submittedName>
</protein>
<name>A0A8C9H0E6_9PRIM</name>